<protein>
    <submittedName>
        <fullName evidence="2">Uncharacterized protein</fullName>
    </submittedName>
</protein>
<dbReference type="EMBL" id="BGPR01008200">
    <property type="protein sequence ID" value="GBN32194.1"/>
    <property type="molecule type" value="Genomic_DNA"/>
</dbReference>
<comment type="caution">
    <text evidence="2">The sequence shown here is derived from an EMBL/GenBank/DDBJ whole genome shotgun (WGS) entry which is preliminary data.</text>
</comment>
<evidence type="ECO:0000313" key="3">
    <source>
        <dbReference type="Proteomes" id="UP000499080"/>
    </source>
</evidence>
<sequence>MAMRSRKCNPDEIGGLLWTSQENRRQPPAEVLGWKIGIHRDQKLTFIEHKHKISHDFPDNEFERSFTTWAPDVPKYSGQPSDVRSSHEDASFQNAPLPLISWRINKDAEMTSQ</sequence>
<dbReference type="AlphaFoldDB" id="A0A4Y2N0P6"/>
<dbReference type="Proteomes" id="UP000499080">
    <property type="component" value="Unassembled WGS sequence"/>
</dbReference>
<reference evidence="2 3" key="1">
    <citation type="journal article" date="2019" name="Sci. Rep.">
        <title>Orb-weaving spider Araneus ventricosus genome elucidates the spidroin gene catalogue.</title>
        <authorList>
            <person name="Kono N."/>
            <person name="Nakamura H."/>
            <person name="Ohtoshi R."/>
            <person name="Moran D.A.P."/>
            <person name="Shinohara A."/>
            <person name="Yoshida Y."/>
            <person name="Fujiwara M."/>
            <person name="Mori M."/>
            <person name="Tomita M."/>
            <person name="Arakawa K."/>
        </authorList>
    </citation>
    <scope>NUCLEOTIDE SEQUENCE [LARGE SCALE GENOMIC DNA]</scope>
</reference>
<name>A0A4Y2N0P6_ARAVE</name>
<feature type="region of interest" description="Disordered" evidence="1">
    <location>
        <begin position="71"/>
        <end position="90"/>
    </location>
</feature>
<evidence type="ECO:0000256" key="1">
    <source>
        <dbReference type="SAM" id="MobiDB-lite"/>
    </source>
</evidence>
<organism evidence="2 3">
    <name type="scientific">Araneus ventricosus</name>
    <name type="common">Orbweaver spider</name>
    <name type="synonym">Epeira ventricosa</name>
    <dbReference type="NCBI Taxonomy" id="182803"/>
    <lineage>
        <taxon>Eukaryota</taxon>
        <taxon>Metazoa</taxon>
        <taxon>Ecdysozoa</taxon>
        <taxon>Arthropoda</taxon>
        <taxon>Chelicerata</taxon>
        <taxon>Arachnida</taxon>
        <taxon>Araneae</taxon>
        <taxon>Araneomorphae</taxon>
        <taxon>Entelegynae</taxon>
        <taxon>Araneoidea</taxon>
        <taxon>Araneidae</taxon>
        <taxon>Araneus</taxon>
    </lineage>
</organism>
<gene>
    <name evidence="2" type="ORF">AVEN_113850_1</name>
</gene>
<evidence type="ECO:0000313" key="2">
    <source>
        <dbReference type="EMBL" id="GBN32194.1"/>
    </source>
</evidence>
<accession>A0A4Y2N0P6</accession>
<keyword evidence="3" id="KW-1185">Reference proteome</keyword>
<proteinExistence type="predicted"/>